<sequence>MKDFKQPIKSISDCFTPELTKQFQIEMDAAIKKIDMIPVLAILEKYQIAHFQDSIDFVEALRPYITGWQKENEGSKLYSDVTTSESRCIACEYGKGMVIYEFEFIHSLAPEPMNRVVYGRDFGILFDIRNEILFEVRVCNAFLDKKEMKLL</sequence>
<dbReference type="RefSeq" id="WP_076548846.1">
    <property type="nucleotide sequence ID" value="NZ_FTMA01000004.1"/>
</dbReference>
<dbReference type="Proteomes" id="UP000186953">
    <property type="component" value="Unassembled WGS sequence"/>
</dbReference>
<evidence type="ECO:0000313" key="1">
    <source>
        <dbReference type="EMBL" id="SIQ92585.1"/>
    </source>
</evidence>
<accession>A0A1N6WRA4</accession>
<name>A0A1N6WRA4_9FLAO</name>
<protein>
    <submittedName>
        <fullName evidence="1">Uncharacterized protein</fullName>
    </submittedName>
</protein>
<dbReference type="OrthoDB" id="1177152at2"/>
<organism evidence="1 2">
    <name type="scientific">Maribacter ulvicola</name>
    <dbReference type="NCBI Taxonomy" id="228959"/>
    <lineage>
        <taxon>Bacteria</taxon>
        <taxon>Pseudomonadati</taxon>
        <taxon>Bacteroidota</taxon>
        <taxon>Flavobacteriia</taxon>
        <taxon>Flavobacteriales</taxon>
        <taxon>Flavobacteriaceae</taxon>
        <taxon>Maribacter</taxon>
    </lineage>
</organism>
<keyword evidence="2" id="KW-1185">Reference proteome</keyword>
<reference evidence="2" key="1">
    <citation type="submission" date="2017-01" db="EMBL/GenBank/DDBJ databases">
        <authorList>
            <person name="Varghese N."/>
            <person name="Submissions S."/>
        </authorList>
    </citation>
    <scope>NUCLEOTIDE SEQUENCE [LARGE SCALE GENOMIC DNA]</scope>
    <source>
        <strain evidence="2">DSM 15366</strain>
    </source>
</reference>
<proteinExistence type="predicted"/>
<dbReference type="AlphaFoldDB" id="A0A1N6WRA4"/>
<dbReference type="STRING" id="228959.SAMN05421797_104191"/>
<dbReference type="EMBL" id="FTMA01000004">
    <property type="protein sequence ID" value="SIQ92585.1"/>
    <property type="molecule type" value="Genomic_DNA"/>
</dbReference>
<gene>
    <name evidence="1" type="ORF">SAMN05421797_104191</name>
</gene>
<evidence type="ECO:0000313" key="2">
    <source>
        <dbReference type="Proteomes" id="UP000186953"/>
    </source>
</evidence>